<reference evidence="4" key="1">
    <citation type="submission" date="2025-08" db="UniProtKB">
        <authorList>
            <consortium name="RefSeq"/>
        </authorList>
    </citation>
    <scope>IDENTIFICATION</scope>
</reference>
<keyword evidence="2" id="KW-1133">Transmembrane helix</keyword>
<accession>A0A9Y3RQH5</accession>
<evidence type="ECO:0000313" key="3">
    <source>
        <dbReference type="Proteomes" id="UP000695023"/>
    </source>
</evidence>
<dbReference type="AlphaFoldDB" id="A0A9Y3RQH5"/>
<keyword evidence="2" id="KW-0812">Transmembrane</keyword>
<name>A0A9Y3RQH5_9CICH</name>
<sequence length="212" mass="22522">MAFSLATDSSLSTPSASSPTTSVNSPSDSYKTNATMTITTVKAKSFSPGPTFTWSHTSTRATATSVGQAHQPDSRVNSSSKILQSSEASIWKLAVAVTGLGVTMGVILLVLGLLTFKRRSETCSRSRTKATSPGDFISMTKMNQGRMLPAGNDGGSSVITSVPDDNCLTREKLNLEQTKNEDSDIYHVYATISEATDPPDSQDTIYSTLNAH</sequence>
<gene>
    <name evidence="4" type="primary">LOC102209579</name>
</gene>
<evidence type="ECO:0000313" key="4">
    <source>
        <dbReference type="RefSeq" id="XP_005741539.1"/>
    </source>
</evidence>
<protein>
    <submittedName>
        <fullName evidence="4">Uncharacterized protein LOC102209579 isoform X1</fullName>
    </submittedName>
</protein>
<evidence type="ECO:0000256" key="1">
    <source>
        <dbReference type="SAM" id="MobiDB-lite"/>
    </source>
</evidence>
<feature type="transmembrane region" description="Helical" evidence="2">
    <location>
        <begin position="93"/>
        <end position="116"/>
    </location>
</feature>
<dbReference type="Proteomes" id="UP000695023">
    <property type="component" value="Unplaced"/>
</dbReference>
<proteinExistence type="predicted"/>
<dbReference type="RefSeq" id="XP_005741539.1">
    <property type="nucleotide sequence ID" value="XM_005741482.1"/>
</dbReference>
<dbReference type="GeneID" id="102209579"/>
<feature type="region of interest" description="Disordered" evidence="1">
    <location>
        <begin position="1"/>
        <end position="31"/>
    </location>
</feature>
<evidence type="ECO:0000256" key="2">
    <source>
        <dbReference type="SAM" id="Phobius"/>
    </source>
</evidence>
<feature type="compositionally biased region" description="Low complexity" evidence="1">
    <location>
        <begin position="1"/>
        <end position="29"/>
    </location>
</feature>
<organism evidence="3 4">
    <name type="scientific">Pundamilia nyererei</name>
    <dbReference type="NCBI Taxonomy" id="303518"/>
    <lineage>
        <taxon>Eukaryota</taxon>
        <taxon>Metazoa</taxon>
        <taxon>Chordata</taxon>
        <taxon>Craniata</taxon>
        <taxon>Vertebrata</taxon>
        <taxon>Euteleostomi</taxon>
        <taxon>Actinopterygii</taxon>
        <taxon>Neopterygii</taxon>
        <taxon>Teleostei</taxon>
        <taxon>Neoteleostei</taxon>
        <taxon>Acanthomorphata</taxon>
        <taxon>Ovalentaria</taxon>
        <taxon>Cichlomorphae</taxon>
        <taxon>Cichliformes</taxon>
        <taxon>Cichlidae</taxon>
        <taxon>African cichlids</taxon>
        <taxon>Pseudocrenilabrinae</taxon>
        <taxon>Haplochromini</taxon>
        <taxon>Pundamilia</taxon>
    </lineage>
</organism>
<keyword evidence="2" id="KW-0472">Membrane</keyword>
<keyword evidence="3" id="KW-1185">Reference proteome</keyword>